<name>A0A815J1N9_9BILA</name>
<dbReference type="Proteomes" id="UP000663832">
    <property type="component" value="Unassembled WGS sequence"/>
</dbReference>
<protein>
    <submittedName>
        <fullName evidence="1">Uncharacterized protein</fullName>
    </submittedName>
</protein>
<evidence type="ECO:0000313" key="4">
    <source>
        <dbReference type="Proteomes" id="UP000663877"/>
    </source>
</evidence>
<evidence type="ECO:0000313" key="1">
    <source>
        <dbReference type="EMBL" id="CAF1373270.1"/>
    </source>
</evidence>
<dbReference type="Proteomes" id="UP000663877">
    <property type="component" value="Unassembled WGS sequence"/>
</dbReference>
<reference evidence="1" key="1">
    <citation type="submission" date="2021-02" db="EMBL/GenBank/DDBJ databases">
        <authorList>
            <person name="Nowell W R."/>
        </authorList>
    </citation>
    <scope>NUCLEOTIDE SEQUENCE</scope>
</reference>
<keyword evidence="3" id="KW-1185">Reference proteome</keyword>
<accession>A0A815J1N9</accession>
<evidence type="ECO:0000313" key="2">
    <source>
        <dbReference type="EMBL" id="CAF1604711.1"/>
    </source>
</evidence>
<dbReference type="EMBL" id="CAJNOI010001017">
    <property type="protein sequence ID" value="CAF1373270.1"/>
    <property type="molecule type" value="Genomic_DNA"/>
</dbReference>
<comment type="caution">
    <text evidence="1">The sequence shown here is derived from an EMBL/GenBank/DDBJ whole genome shotgun (WGS) entry which is preliminary data.</text>
</comment>
<dbReference type="AlphaFoldDB" id="A0A815J1N9"/>
<organism evidence="1 4">
    <name type="scientific">Adineta steineri</name>
    <dbReference type="NCBI Taxonomy" id="433720"/>
    <lineage>
        <taxon>Eukaryota</taxon>
        <taxon>Metazoa</taxon>
        <taxon>Spiralia</taxon>
        <taxon>Gnathifera</taxon>
        <taxon>Rotifera</taxon>
        <taxon>Eurotatoria</taxon>
        <taxon>Bdelloidea</taxon>
        <taxon>Adinetida</taxon>
        <taxon>Adinetidae</taxon>
        <taxon>Adineta</taxon>
    </lineage>
</organism>
<proteinExistence type="predicted"/>
<evidence type="ECO:0000313" key="3">
    <source>
        <dbReference type="Proteomes" id="UP000663832"/>
    </source>
</evidence>
<dbReference type="EMBL" id="CAJNOM010001364">
    <property type="protein sequence ID" value="CAF1604711.1"/>
    <property type="molecule type" value="Genomic_DNA"/>
</dbReference>
<dbReference type="OrthoDB" id="9986486at2759"/>
<gene>
    <name evidence="1" type="ORF">BJG266_LOCUS36151</name>
    <name evidence="2" type="ORF">QVE165_LOCUS53163</name>
</gene>
<sequence length="242" mass="28693">MASHNHFLLIVIIISFFPILNRTILTASSSFNVSVRYPNASIKMRVILDMRRIRQTLQPYRSLLRSRELYREYYNMFKTLWTCCPLQRAFLFDTRNVHQSILDMINCQENIKHNQSRLSTQCLSNLKLFNPTTRDLPKCDGGLLRNIANEYPFVVQLYNYTEQFCVDGLHPNLIFFNISQIIQCERAIRQRLVNNPYAYDIYDTLSNSLLRIYVQNLNNYSDCNSSESSENEEQPTKLMYYY</sequence>